<dbReference type="Gene3D" id="3.40.50.720">
    <property type="entry name" value="NAD(P)-binding Rossmann-like Domain"/>
    <property type="match status" value="2"/>
</dbReference>
<comment type="similarity">
    <text evidence="5">Belongs to the myo-inositol 1-phosphate synthase family.</text>
</comment>
<evidence type="ECO:0000256" key="10">
    <source>
        <dbReference type="ARBA" id="ARBA00023027"/>
    </source>
</evidence>
<keyword evidence="17" id="KW-1185">Reference proteome</keyword>
<dbReference type="GO" id="GO:0008654">
    <property type="term" value="P:phospholipid biosynthetic process"/>
    <property type="evidence" value="ECO:0007669"/>
    <property type="project" value="UniProtKB-KW"/>
</dbReference>
<dbReference type="eggNOG" id="KOG0693">
    <property type="taxonomic scope" value="Eukaryota"/>
</dbReference>
<dbReference type="InterPro" id="IPR013021">
    <property type="entry name" value="Myo-inos-1-P_Synthase_GAPDH"/>
</dbReference>
<evidence type="ECO:0000259" key="15">
    <source>
        <dbReference type="Pfam" id="PF01658"/>
    </source>
</evidence>
<protein>
    <recommendedName>
        <fullName evidence="6">inositol-3-phosphate synthase</fullName>
        <ecNumber evidence="6">5.5.1.4</ecNumber>
    </recommendedName>
</protein>
<dbReference type="Gramene" id="EME29619">
    <property type="protein sequence ID" value="EME29619"/>
    <property type="gene ID" value="Gasu_30560"/>
</dbReference>
<dbReference type="PIRSF" id="PIRSF015578">
    <property type="entry name" value="Myoinos-ppht_syn"/>
    <property type="match status" value="1"/>
</dbReference>
<evidence type="ECO:0000256" key="3">
    <source>
        <dbReference type="ARBA" id="ARBA00004496"/>
    </source>
</evidence>
<proteinExistence type="inferred from homology"/>
<evidence type="ECO:0000256" key="13">
    <source>
        <dbReference type="ARBA" id="ARBA00023235"/>
    </source>
</evidence>
<dbReference type="STRING" id="130081.M2Y1C8"/>
<evidence type="ECO:0000256" key="5">
    <source>
        <dbReference type="ARBA" id="ARBA00010813"/>
    </source>
</evidence>
<dbReference type="Pfam" id="PF07994">
    <property type="entry name" value="NAD_binding_5"/>
    <property type="match status" value="1"/>
</dbReference>
<keyword evidence="13 16" id="KW-0413">Isomerase</keyword>
<keyword evidence="8" id="KW-0444">Lipid biosynthesis</keyword>
<evidence type="ECO:0000256" key="8">
    <source>
        <dbReference type="ARBA" id="ARBA00022516"/>
    </source>
</evidence>
<comment type="cofactor">
    <cofactor evidence="2">
        <name>NAD(+)</name>
        <dbReference type="ChEBI" id="CHEBI:57540"/>
    </cofactor>
</comment>
<evidence type="ECO:0000256" key="12">
    <source>
        <dbReference type="ARBA" id="ARBA00023209"/>
    </source>
</evidence>
<comment type="pathway">
    <text evidence="4">Polyol metabolism; myo-inositol biosynthesis; myo-inositol from D-glucose 6-phosphate: step 1/2.</text>
</comment>
<comment type="subcellular location">
    <subcellularLocation>
        <location evidence="3">Cytoplasm</location>
    </subcellularLocation>
</comment>
<dbReference type="KEGG" id="gsl:Gasu_30560"/>
<dbReference type="Proteomes" id="UP000030680">
    <property type="component" value="Unassembled WGS sequence"/>
</dbReference>
<dbReference type="OrthoDB" id="2887at2759"/>
<evidence type="ECO:0000256" key="14">
    <source>
        <dbReference type="ARBA" id="ARBA00023264"/>
    </source>
</evidence>
<dbReference type="EMBL" id="KB454507">
    <property type="protein sequence ID" value="EME29619.1"/>
    <property type="molecule type" value="Genomic_DNA"/>
</dbReference>
<dbReference type="GO" id="GO:0004512">
    <property type="term" value="F:inositol-3-phosphate synthase activity"/>
    <property type="evidence" value="ECO:0007669"/>
    <property type="project" value="UniProtKB-EC"/>
</dbReference>
<keyword evidence="10" id="KW-0520">NAD</keyword>
<evidence type="ECO:0000256" key="7">
    <source>
        <dbReference type="ARBA" id="ARBA00022490"/>
    </source>
</evidence>
<keyword evidence="7" id="KW-0963">Cytoplasm</keyword>
<keyword evidence="11" id="KW-0443">Lipid metabolism</keyword>
<dbReference type="GeneID" id="17088401"/>
<evidence type="ECO:0000256" key="4">
    <source>
        <dbReference type="ARBA" id="ARBA00005117"/>
    </source>
</evidence>
<dbReference type="EC" id="5.5.1.4" evidence="6"/>
<dbReference type="Pfam" id="PF01658">
    <property type="entry name" value="Inos-1-P_synth"/>
    <property type="match status" value="1"/>
</dbReference>
<sequence length="543" mass="60709">MTDNDAWRALSHHSASTVTKQKNCKVSGPHVSYFENEVRSSLKFQRTLVQTLPDGSVEAIPKELLYEFCTKLKPSKLGIMQVGWGGNNGSTVTAGIVANKEGISWETSKGMEKPNLFGSLSQHGTLRLGISSDGTDVFVPFKSLLPLVEPKDIVLGGWDISSLNLAEALDRAQILEPDLKRKLRPLLESMKPLPGIFDEEFIAENQLPRADNVIETKNKARQVEIIRQDIRKFKQLHNLDFVVVVWTANSERYSVELAGVNDTAESLLKAISSNHKEVSPSTLYAVASILEGCPYVNGSPQNTFVRGCIQLAEENQVFIVGDDFKSGQTKMKSVLVDYLVGSGMKVESMVTYNHLGNNDMFQLTDGEMWKPKSAAKSRVIEDIVSSNGTLYEKDEMPDHVVVVRYVSSYGDSKSDVSEYVTRTFMNCPYRTVMYNNCLDSALCAPLIIDLAIFIELFHRVSYRTSQMKDFAPMHPVLSALSFYMKIPRTPVGEPLVNALQRQRACIENLFRALVGLNGEDNLFLETKFPCKRIDEEYLQGYSV</sequence>
<evidence type="ECO:0000256" key="11">
    <source>
        <dbReference type="ARBA" id="ARBA00023098"/>
    </source>
</evidence>
<accession>M2Y1C8</accession>
<organism evidence="16 17">
    <name type="scientific">Galdieria sulphuraria</name>
    <name type="common">Red alga</name>
    <dbReference type="NCBI Taxonomy" id="130081"/>
    <lineage>
        <taxon>Eukaryota</taxon>
        <taxon>Rhodophyta</taxon>
        <taxon>Bangiophyceae</taxon>
        <taxon>Galdieriales</taxon>
        <taxon>Galdieriaceae</taxon>
        <taxon>Galdieria</taxon>
    </lineage>
</organism>
<dbReference type="InterPro" id="IPR036291">
    <property type="entry name" value="NAD(P)-bd_dom_sf"/>
</dbReference>
<evidence type="ECO:0000313" key="16">
    <source>
        <dbReference type="EMBL" id="EME29619.1"/>
    </source>
</evidence>
<dbReference type="PANTHER" id="PTHR11510">
    <property type="entry name" value="MYO-INOSITOL-1 PHOSPHATE SYNTHASE"/>
    <property type="match status" value="1"/>
</dbReference>
<dbReference type="RefSeq" id="XP_005706139.1">
    <property type="nucleotide sequence ID" value="XM_005706082.1"/>
</dbReference>
<evidence type="ECO:0000256" key="2">
    <source>
        <dbReference type="ARBA" id="ARBA00001911"/>
    </source>
</evidence>
<keyword evidence="14" id="KW-1208">Phospholipid metabolism</keyword>
<name>M2Y1C8_GALSU</name>
<keyword evidence="9" id="KW-0398">Inositol biosynthesis</keyword>
<evidence type="ECO:0000256" key="1">
    <source>
        <dbReference type="ARBA" id="ARBA00000113"/>
    </source>
</evidence>
<evidence type="ECO:0000313" key="17">
    <source>
        <dbReference type="Proteomes" id="UP000030680"/>
    </source>
</evidence>
<dbReference type="SUPFAM" id="SSF51735">
    <property type="entry name" value="NAD(P)-binding Rossmann-fold domains"/>
    <property type="match status" value="1"/>
</dbReference>
<dbReference type="FunFam" id="3.40.50.720:FF:000069">
    <property type="entry name" value="Inositol-3-phosphate synthase 1"/>
    <property type="match status" value="1"/>
</dbReference>
<reference evidence="17" key="1">
    <citation type="journal article" date="2013" name="Science">
        <title>Gene transfer from bacteria and archaea facilitated evolution of an extremophilic eukaryote.</title>
        <authorList>
            <person name="Schonknecht G."/>
            <person name="Chen W.H."/>
            <person name="Ternes C.M."/>
            <person name="Barbier G.G."/>
            <person name="Shrestha R.P."/>
            <person name="Stanke M."/>
            <person name="Brautigam A."/>
            <person name="Baker B.J."/>
            <person name="Banfield J.F."/>
            <person name="Garavito R.M."/>
            <person name="Carr K."/>
            <person name="Wilkerson C."/>
            <person name="Rensing S.A."/>
            <person name="Gagneul D."/>
            <person name="Dickenson N.E."/>
            <person name="Oesterhelt C."/>
            <person name="Lercher M.J."/>
            <person name="Weber A.P."/>
        </authorList>
    </citation>
    <scope>NUCLEOTIDE SEQUENCE [LARGE SCALE GENOMIC DNA]</scope>
    <source>
        <strain evidence="17">074W</strain>
    </source>
</reference>
<evidence type="ECO:0000256" key="6">
    <source>
        <dbReference type="ARBA" id="ARBA00012125"/>
    </source>
</evidence>
<comment type="catalytic activity">
    <reaction evidence="1">
        <text>D-glucose 6-phosphate = 1D-myo-inositol 3-phosphate</text>
        <dbReference type="Rhea" id="RHEA:10716"/>
        <dbReference type="ChEBI" id="CHEBI:58401"/>
        <dbReference type="ChEBI" id="CHEBI:61548"/>
        <dbReference type="EC" id="5.5.1.4"/>
    </reaction>
</comment>
<gene>
    <name evidence="16" type="ORF">Gasu_30560</name>
</gene>
<dbReference type="OMA" id="MQVGWGG"/>
<dbReference type="GO" id="GO:0005737">
    <property type="term" value="C:cytoplasm"/>
    <property type="evidence" value="ECO:0007669"/>
    <property type="project" value="UniProtKB-SubCell"/>
</dbReference>
<dbReference type="GO" id="GO:0006021">
    <property type="term" value="P:inositol biosynthetic process"/>
    <property type="evidence" value="ECO:0007669"/>
    <property type="project" value="UniProtKB-UniPathway"/>
</dbReference>
<dbReference type="InterPro" id="IPR002587">
    <property type="entry name" value="Myo-inos-1-P_Synthase"/>
</dbReference>
<dbReference type="UniPathway" id="UPA00823">
    <property type="reaction ID" value="UER00787"/>
</dbReference>
<dbReference type="AlphaFoldDB" id="M2Y1C8"/>
<feature type="domain" description="Myo-inositol-1-phosphate synthase GAPDH-like" evidence="15">
    <location>
        <begin position="327"/>
        <end position="440"/>
    </location>
</feature>
<evidence type="ECO:0000256" key="9">
    <source>
        <dbReference type="ARBA" id="ARBA00022550"/>
    </source>
</evidence>
<dbReference type="SUPFAM" id="SSF55347">
    <property type="entry name" value="Glyceraldehyde-3-phosphate dehydrogenase-like, C-terminal domain"/>
    <property type="match status" value="1"/>
</dbReference>
<keyword evidence="12" id="KW-0594">Phospholipid biosynthesis</keyword>